<dbReference type="KEGG" id="tped:TPE_1155"/>
<accession>S5ZU14</accession>
<gene>
    <name evidence="2" type="ORF">TPE_1155</name>
</gene>
<keyword evidence="1" id="KW-0472">Membrane</keyword>
<dbReference type="STRING" id="1291379.TPE_1155"/>
<dbReference type="AlphaFoldDB" id="S5ZU14"/>
<reference evidence="2 3" key="1">
    <citation type="journal article" date="2013" name="PLoS ONE">
        <title>Genome-Wide Relatedness of Treponema pedis, from Gingiva and Necrotic Skin Lesions of Pigs, with the Human Oral Pathogen Treponema denticola.</title>
        <authorList>
            <person name="Svartstrom O."/>
            <person name="Mushtaq M."/>
            <person name="Pringle M."/>
            <person name="Segerman B."/>
        </authorList>
    </citation>
    <scope>NUCLEOTIDE SEQUENCE [LARGE SCALE GENOMIC DNA]</scope>
    <source>
        <strain evidence="2">T A4</strain>
    </source>
</reference>
<dbReference type="EMBL" id="CP004120">
    <property type="protein sequence ID" value="AGT43650.1"/>
    <property type="molecule type" value="Genomic_DNA"/>
</dbReference>
<sequence>MLIQFIILIIITCIVLAAISVFISYKFFYTLKYRTQL</sequence>
<protein>
    <submittedName>
        <fullName evidence="2">Uncharacterized protein</fullName>
    </submittedName>
</protein>
<name>S5ZU14_9SPIR</name>
<keyword evidence="1" id="KW-0812">Transmembrane</keyword>
<dbReference type="HOGENOM" id="CLU_3349917_0_0_12"/>
<evidence type="ECO:0000313" key="3">
    <source>
        <dbReference type="Proteomes" id="UP000015620"/>
    </source>
</evidence>
<proteinExistence type="predicted"/>
<dbReference type="PATRIC" id="fig|1291379.3.peg.1151"/>
<evidence type="ECO:0000313" key="2">
    <source>
        <dbReference type="EMBL" id="AGT43650.1"/>
    </source>
</evidence>
<keyword evidence="3" id="KW-1185">Reference proteome</keyword>
<evidence type="ECO:0000256" key="1">
    <source>
        <dbReference type="SAM" id="Phobius"/>
    </source>
</evidence>
<organism evidence="2 3">
    <name type="scientific">Treponema pedis str. T A4</name>
    <dbReference type="NCBI Taxonomy" id="1291379"/>
    <lineage>
        <taxon>Bacteria</taxon>
        <taxon>Pseudomonadati</taxon>
        <taxon>Spirochaetota</taxon>
        <taxon>Spirochaetia</taxon>
        <taxon>Spirochaetales</taxon>
        <taxon>Treponemataceae</taxon>
        <taxon>Treponema</taxon>
    </lineage>
</organism>
<dbReference type="Proteomes" id="UP000015620">
    <property type="component" value="Chromosome"/>
</dbReference>
<feature type="transmembrane region" description="Helical" evidence="1">
    <location>
        <begin position="6"/>
        <end position="28"/>
    </location>
</feature>
<keyword evidence="1" id="KW-1133">Transmembrane helix</keyword>